<accession>A0A443ISW1</accession>
<gene>
    <name evidence="3" type="ORF">D2T33_12325</name>
</gene>
<protein>
    <recommendedName>
        <fullName evidence="2">Large polyvalent protein-associated domain-containing protein</fullName>
    </recommendedName>
</protein>
<dbReference type="Proteomes" id="UP000285710">
    <property type="component" value="Unassembled WGS sequence"/>
</dbReference>
<organism evidence="3 4">
    <name type="scientific">Paenirhodobacter populi</name>
    <dbReference type="NCBI Taxonomy" id="2306993"/>
    <lineage>
        <taxon>Bacteria</taxon>
        <taxon>Pseudomonadati</taxon>
        <taxon>Pseudomonadota</taxon>
        <taxon>Alphaproteobacteria</taxon>
        <taxon>Rhodobacterales</taxon>
        <taxon>Rhodobacter group</taxon>
        <taxon>Paenirhodobacter</taxon>
    </lineage>
</organism>
<evidence type="ECO:0000256" key="1">
    <source>
        <dbReference type="SAM" id="MobiDB-lite"/>
    </source>
</evidence>
<evidence type="ECO:0000313" key="4">
    <source>
        <dbReference type="Proteomes" id="UP000285710"/>
    </source>
</evidence>
<evidence type="ECO:0000313" key="3">
    <source>
        <dbReference type="EMBL" id="RWR10443.1"/>
    </source>
</evidence>
<reference evidence="3 4" key="1">
    <citation type="submission" date="2019-01" db="EMBL/GenBank/DDBJ databases">
        <title>Sinorhodobacter populi sp. nov. isolated from the symptomatic bark tissue of Populus euramericana canker.</title>
        <authorList>
            <person name="Xu G."/>
        </authorList>
    </citation>
    <scope>NUCLEOTIDE SEQUENCE [LARGE SCALE GENOMIC DNA]</scope>
    <source>
        <strain evidence="3 4">2D-5</strain>
    </source>
</reference>
<dbReference type="Pfam" id="PF18798">
    <property type="entry name" value="LPD3"/>
    <property type="match status" value="1"/>
</dbReference>
<sequence length="352" mass="38457">MAIRTDGQSLLRRIGRRPAETAPNIRASDEARTEKEMRGEHRPVVAELTGDELGAWEDVRQLGRKAEAWYRNNLAGTKATNAETGWVISFNTAGAKKVGGRKGDVLARIVPAIPDIISKGRLIRSEPDTKGRSHIKRWHTFAARVNLAGAPRHVVVKVAETSDGKYHYDLSRDAGDGALFYRNGDQAKMAGRGSETAIGSEPYGFEDNPVKLNIDLALSSGKIDAAVSPIDEDGIRAVARRLNDEIAQHGLDGKVGVRAIRKLLSASGVPVLGSYRRGQIRVDAQAVDPDHVARHEIIHALRDDASGASPMGCFPDRNGVPWCAQPGRMPRLAVQSSRPILMSLSPRRRRKW</sequence>
<comment type="caution">
    <text evidence="3">The sequence shown here is derived from an EMBL/GenBank/DDBJ whole genome shotgun (WGS) entry which is preliminary data.</text>
</comment>
<feature type="region of interest" description="Disordered" evidence="1">
    <location>
        <begin position="1"/>
        <end position="41"/>
    </location>
</feature>
<dbReference type="RefSeq" id="WP_128269975.1">
    <property type="nucleotide sequence ID" value="NZ_SAUW01000012.1"/>
</dbReference>
<reference evidence="3 4" key="2">
    <citation type="submission" date="2019-01" db="EMBL/GenBank/DDBJ databases">
        <authorList>
            <person name="Li Y."/>
        </authorList>
    </citation>
    <scope>NUCLEOTIDE SEQUENCE [LARGE SCALE GENOMIC DNA]</scope>
    <source>
        <strain evidence="3 4">2D-5</strain>
    </source>
</reference>
<dbReference type="InterPro" id="IPR040824">
    <property type="entry name" value="LPD3"/>
</dbReference>
<dbReference type="AlphaFoldDB" id="A0A443ISW1"/>
<proteinExistence type="predicted"/>
<feature type="compositionally biased region" description="Basic and acidic residues" evidence="1">
    <location>
        <begin position="27"/>
        <end position="41"/>
    </location>
</feature>
<feature type="domain" description="Large polyvalent protein-associated" evidence="2">
    <location>
        <begin position="58"/>
        <end position="168"/>
    </location>
</feature>
<dbReference type="EMBL" id="SAUW01000012">
    <property type="protein sequence ID" value="RWR10443.1"/>
    <property type="molecule type" value="Genomic_DNA"/>
</dbReference>
<keyword evidence="4" id="KW-1185">Reference proteome</keyword>
<name>A0A443ISW1_9RHOB</name>
<evidence type="ECO:0000259" key="2">
    <source>
        <dbReference type="Pfam" id="PF18798"/>
    </source>
</evidence>